<feature type="domain" description="4-oxalocrotonate tautomerase-like" evidence="3">
    <location>
        <begin position="2"/>
        <end position="60"/>
    </location>
</feature>
<proteinExistence type="inferred from homology"/>
<evidence type="ECO:0000313" key="4">
    <source>
        <dbReference type="EMBL" id="CZQ88700.1"/>
    </source>
</evidence>
<dbReference type="EMBL" id="FJNB01000004">
    <property type="protein sequence ID" value="CZQ88700.1"/>
    <property type="molecule type" value="Genomic_DNA"/>
</dbReference>
<evidence type="ECO:0000256" key="1">
    <source>
        <dbReference type="ARBA" id="ARBA00006723"/>
    </source>
</evidence>
<organism evidence="4 6">
    <name type="scientific">Trichococcus ilyis</name>
    <dbReference type="NCBI Taxonomy" id="640938"/>
    <lineage>
        <taxon>Bacteria</taxon>
        <taxon>Bacillati</taxon>
        <taxon>Bacillota</taxon>
        <taxon>Bacilli</taxon>
        <taxon>Lactobacillales</taxon>
        <taxon>Carnobacteriaceae</taxon>
        <taxon>Trichococcus</taxon>
    </lineage>
</organism>
<dbReference type="PANTHER" id="PTHR35530:SF1">
    <property type="entry name" value="2-HYDROXYMUCONATE TAUTOMERASE"/>
    <property type="match status" value="1"/>
</dbReference>
<dbReference type="STRING" id="640938.TR210_728"/>
<evidence type="ECO:0000313" key="7">
    <source>
        <dbReference type="Proteomes" id="UP000199280"/>
    </source>
</evidence>
<evidence type="ECO:0000256" key="2">
    <source>
        <dbReference type="ARBA" id="ARBA00023235"/>
    </source>
</evidence>
<dbReference type="Proteomes" id="UP000199280">
    <property type="component" value="Unassembled WGS sequence"/>
</dbReference>
<dbReference type="PANTHER" id="PTHR35530">
    <property type="entry name" value="TAUTOMERASE-RELATED"/>
    <property type="match status" value="1"/>
</dbReference>
<evidence type="ECO:0000313" key="5">
    <source>
        <dbReference type="EMBL" id="SEI87472.1"/>
    </source>
</evidence>
<dbReference type="InterPro" id="IPR014347">
    <property type="entry name" value="Tautomerase/MIF_sf"/>
</dbReference>
<dbReference type="EMBL" id="FNYT01000004">
    <property type="protein sequence ID" value="SEI87472.1"/>
    <property type="molecule type" value="Genomic_DNA"/>
</dbReference>
<keyword evidence="7" id="KW-1185">Reference proteome</keyword>
<evidence type="ECO:0000313" key="6">
    <source>
        <dbReference type="Proteomes" id="UP000076878"/>
    </source>
</evidence>
<protein>
    <submittedName>
        <fullName evidence="4">4-oxalocrotonate tautomerase</fullName>
    </submittedName>
</protein>
<reference evidence="4 6" key="1">
    <citation type="submission" date="2016-02" db="EMBL/GenBank/DDBJ databases">
        <authorList>
            <person name="Wen L."/>
            <person name="He K."/>
            <person name="Yang H."/>
        </authorList>
    </citation>
    <scope>NUCLEOTIDE SEQUENCE [LARGE SCALE GENOMIC DNA]</scope>
    <source>
        <strain evidence="4">Trichococcus_R210</strain>
    </source>
</reference>
<gene>
    <name evidence="5" type="ORF">SAMN05216375_104128</name>
    <name evidence="4" type="ORF">TR210_728</name>
</gene>
<dbReference type="Pfam" id="PF01361">
    <property type="entry name" value="Tautomerase"/>
    <property type="match status" value="1"/>
</dbReference>
<reference evidence="5 7" key="2">
    <citation type="submission" date="2016-10" db="EMBL/GenBank/DDBJ databases">
        <authorList>
            <person name="Varghese N."/>
            <person name="Submissions S."/>
        </authorList>
    </citation>
    <scope>NUCLEOTIDE SEQUENCE [LARGE SCALE GENOMIC DNA]</scope>
    <source>
        <strain evidence="5 7">DSM 22150</strain>
    </source>
</reference>
<accession>A0A143YH04</accession>
<dbReference type="Gene3D" id="3.30.429.10">
    <property type="entry name" value="Macrophage Migration Inhibitory Factor"/>
    <property type="match status" value="1"/>
</dbReference>
<dbReference type="SUPFAM" id="SSF55331">
    <property type="entry name" value="Tautomerase/MIF"/>
    <property type="match status" value="1"/>
</dbReference>
<dbReference type="NCBIfam" id="NF002571">
    <property type="entry name" value="PRK02220.1"/>
    <property type="match status" value="1"/>
</dbReference>
<dbReference type="GO" id="GO:0016853">
    <property type="term" value="F:isomerase activity"/>
    <property type="evidence" value="ECO:0007669"/>
    <property type="project" value="UniProtKB-KW"/>
</dbReference>
<name>A0A143YH04_9LACT</name>
<sequence length="62" mass="7001">MPYVHIELLEGRTDEQKQALMRDVVDAVVKNANVSKESVHVILNEISKQHLTKNGEFIGEKA</sequence>
<keyword evidence="2" id="KW-0413">Isomerase</keyword>
<evidence type="ECO:0000259" key="3">
    <source>
        <dbReference type="Pfam" id="PF01361"/>
    </source>
</evidence>
<dbReference type="InterPro" id="IPR004370">
    <property type="entry name" value="4-OT-like_dom"/>
</dbReference>
<comment type="similarity">
    <text evidence="1">Belongs to the 4-oxalocrotonate tautomerase family.</text>
</comment>
<dbReference type="AlphaFoldDB" id="A0A143YH04"/>
<dbReference type="Proteomes" id="UP000076878">
    <property type="component" value="Unassembled WGS sequence"/>
</dbReference>